<dbReference type="InterPro" id="IPR017850">
    <property type="entry name" value="Alkaline_phosphatase_core_sf"/>
</dbReference>
<reference evidence="1 2" key="1">
    <citation type="submission" date="2017-03" db="EMBL/GenBank/DDBJ databases">
        <title>Genome of the blue death feigning beetle - Asbolus verrucosus.</title>
        <authorList>
            <person name="Rider S.D."/>
        </authorList>
    </citation>
    <scope>NUCLEOTIDE SEQUENCE [LARGE SCALE GENOMIC DNA]</scope>
    <source>
        <strain evidence="1">Butters</strain>
        <tissue evidence="1">Head and leg muscle</tissue>
    </source>
</reference>
<dbReference type="SUPFAM" id="SSF53649">
    <property type="entry name" value="Alkaline phosphatase-like"/>
    <property type="match status" value="1"/>
</dbReference>
<organism evidence="1 2">
    <name type="scientific">Asbolus verrucosus</name>
    <name type="common">Desert ironclad beetle</name>
    <dbReference type="NCBI Taxonomy" id="1661398"/>
    <lineage>
        <taxon>Eukaryota</taxon>
        <taxon>Metazoa</taxon>
        <taxon>Ecdysozoa</taxon>
        <taxon>Arthropoda</taxon>
        <taxon>Hexapoda</taxon>
        <taxon>Insecta</taxon>
        <taxon>Pterygota</taxon>
        <taxon>Neoptera</taxon>
        <taxon>Endopterygota</taxon>
        <taxon>Coleoptera</taxon>
        <taxon>Polyphaga</taxon>
        <taxon>Cucujiformia</taxon>
        <taxon>Tenebrionidae</taxon>
        <taxon>Pimeliinae</taxon>
        <taxon>Asbolus</taxon>
    </lineage>
</organism>
<gene>
    <name evidence="1" type="ORF">BDFB_006302</name>
</gene>
<dbReference type="GO" id="GO:0005615">
    <property type="term" value="C:extracellular space"/>
    <property type="evidence" value="ECO:0007669"/>
    <property type="project" value="TreeGrafter"/>
</dbReference>
<sequence>SKYLVNSFKCKIIDLDPFDAEAKKFHRVEKYVPCSNLELLTYVTKKDNIATLHINTKILPFYSKNEIVCLYANIRRHEEVEDPDNFIGTSKYLPFKDNVTLNENFVAVECRDIKTNKLIYENTHSVIIFKNHTIQKSKMFANKIKPFSVLMIGIDGISRLNFIRSLPNSHKFLMNNGWISLKGYNKIDDNTFPNVMAFLTGYDKYSAFEICEPQKTGKLNLCPIIWNDFNKLGYITGYAEDESWISTFNHEKKGFVEPPTDYYFRPYILKSEKLNVVRKDDMMYCTGPETTGERMLNIVKDFVITFKDSPSFSLFWMNSFSHNSLNAASRMDDKIKQFWEEITYEGVLNNSFVIFLSDHGLRCGQFRETAMGWLEERLPFIYVWIPDRFKQKYPSEFINFKRNVHKLTTPFDLYMTLQHLLILENFIYEMKPSRGCPNCKSLFTEIESERSCNDAGIAQHWCTCADFSPLDEQDEPIVDNACHFVIEQVHSIIDANSEDDQCATYSLQKVIKAGVFKSYNDEKYLLLIIETKPKALFETTLGYHGVTIPIV</sequence>
<dbReference type="OrthoDB" id="413313at2759"/>
<dbReference type="FunFam" id="3.40.720.10:FF:000017">
    <property type="entry name" value="Predicted protein"/>
    <property type="match status" value="1"/>
</dbReference>
<name>A0A482W774_ASBVE</name>
<dbReference type="AlphaFoldDB" id="A0A482W774"/>
<accession>A0A482W774</accession>
<comment type="caution">
    <text evidence="1">The sequence shown here is derived from an EMBL/GenBank/DDBJ whole genome shotgun (WGS) entry which is preliminary data.</text>
</comment>
<dbReference type="CDD" id="cd16021">
    <property type="entry name" value="ALP_like"/>
    <property type="match status" value="1"/>
</dbReference>
<protein>
    <submittedName>
        <fullName evidence="1">DUF229, Sulfatase, and/or Phosphodiest domain containing protein</fullName>
    </submittedName>
</protein>
<dbReference type="EMBL" id="QDEB01021235">
    <property type="protein sequence ID" value="RZC40976.1"/>
    <property type="molecule type" value="Genomic_DNA"/>
</dbReference>
<dbReference type="Proteomes" id="UP000292052">
    <property type="component" value="Unassembled WGS sequence"/>
</dbReference>
<feature type="non-terminal residue" evidence="1">
    <location>
        <position position="1"/>
    </location>
</feature>
<dbReference type="PANTHER" id="PTHR10974:SF9">
    <property type="entry name" value="DUF229 DOMAIN CONTAINING PROTEIN-RELATED"/>
    <property type="match status" value="1"/>
</dbReference>
<dbReference type="STRING" id="1661398.A0A482W774"/>
<dbReference type="InterPro" id="IPR004245">
    <property type="entry name" value="DUF229"/>
</dbReference>
<feature type="non-terminal residue" evidence="1">
    <location>
        <position position="551"/>
    </location>
</feature>
<proteinExistence type="predicted"/>
<evidence type="ECO:0000313" key="2">
    <source>
        <dbReference type="Proteomes" id="UP000292052"/>
    </source>
</evidence>
<dbReference type="Pfam" id="PF02995">
    <property type="entry name" value="DUF229"/>
    <property type="match status" value="1"/>
</dbReference>
<evidence type="ECO:0000313" key="1">
    <source>
        <dbReference type="EMBL" id="RZC40976.1"/>
    </source>
</evidence>
<dbReference type="PANTHER" id="PTHR10974">
    <property type="entry name" value="FI08016P-RELATED"/>
    <property type="match status" value="1"/>
</dbReference>
<keyword evidence="2" id="KW-1185">Reference proteome</keyword>
<dbReference type="Gene3D" id="3.40.720.10">
    <property type="entry name" value="Alkaline Phosphatase, subunit A"/>
    <property type="match status" value="1"/>
</dbReference>